<dbReference type="Pfam" id="PF02874">
    <property type="entry name" value="ATP-synt_ab_N"/>
    <property type="match status" value="1"/>
</dbReference>
<dbReference type="EC" id="7.4.2.8" evidence="11"/>
<dbReference type="EMBL" id="CP120733">
    <property type="protein sequence ID" value="WFD11676.1"/>
    <property type="molecule type" value="Genomic_DNA"/>
</dbReference>
<evidence type="ECO:0000313" key="16">
    <source>
        <dbReference type="Proteomes" id="UP001222800"/>
    </source>
</evidence>
<dbReference type="InterPro" id="IPR027417">
    <property type="entry name" value="P-loop_NTPase"/>
</dbReference>
<dbReference type="InterPro" id="IPR003593">
    <property type="entry name" value="AAA+_ATPase"/>
</dbReference>
<comment type="subcellular location">
    <subcellularLocation>
        <location evidence="1">Cytoplasm</location>
    </subcellularLocation>
</comment>
<dbReference type="InterPro" id="IPR050053">
    <property type="entry name" value="ATPase_alpha/beta_chains"/>
</dbReference>
<reference evidence="15 16" key="1">
    <citation type="submission" date="2023-03" db="EMBL/GenBank/DDBJ databases">
        <title>Complete genome sequence of Tepidibacter sp. SWIR-1, isolated from a deep-sea hydrothermal vent.</title>
        <authorList>
            <person name="Li X."/>
        </authorList>
    </citation>
    <scope>NUCLEOTIDE SEQUENCE [LARGE SCALE GENOMIC DNA]</scope>
    <source>
        <strain evidence="15 16">SWIR-1</strain>
    </source>
</reference>
<evidence type="ECO:0000259" key="14">
    <source>
        <dbReference type="SMART" id="SM00382"/>
    </source>
</evidence>
<protein>
    <recommendedName>
        <fullName evidence="12">Type 3 secretion system ATPase</fullName>
        <ecNumber evidence="11">7.4.2.8</ecNumber>
    </recommendedName>
</protein>
<dbReference type="Gene3D" id="3.40.50.12240">
    <property type="match status" value="1"/>
</dbReference>
<keyword evidence="4" id="KW-0547">Nucleotide-binding</keyword>
<evidence type="ECO:0000256" key="10">
    <source>
        <dbReference type="ARBA" id="ARBA00024342"/>
    </source>
</evidence>
<keyword evidence="15" id="KW-0282">Flagellum</keyword>
<comment type="catalytic activity">
    <reaction evidence="13">
        <text>ATP + H2O + cellular proteinSide 1 = ADP + phosphate + cellular proteinSide 2.</text>
        <dbReference type="EC" id="7.4.2.8"/>
    </reaction>
</comment>
<dbReference type="Pfam" id="PF00006">
    <property type="entry name" value="ATP-synt_ab"/>
    <property type="match status" value="1"/>
</dbReference>
<keyword evidence="5" id="KW-0067">ATP-binding</keyword>
<dbReference type="InterPro" id="IPR040627">
    <property type="entry name" value="T3SS_ATPase_C"/>
</dbReference>
<keyword evidence="3" id="KW-0963">Cytoplasm</keyword>
<keyword evidence="2" id="KW-0813">Transport</keyword>
<dbReference type="NCBIfam" id="TIGR02546">
    <property type="entry name" value="III_secr_ATP"/>
    <property type="match status" value="1"/>
</dbReference>
<evidence type="ECO:0000256" key="7">
    <source>
        <dbReference type="ARBA" id="ARBA00022967"/>
    </source>
</evidence>
<evidence type="ECO:0000256" key="9">
    <source>
        <dbReference type="ARBA" id="ARBA00023065"/>
    </source>
</evidence>
<keyword evidence="16" id="KW-1185">Reference proteome</keyword>
<dbReference type="NCBIfam" id="TIGR03497">
    <property type="entry name" value="FliI_clade2"/>
    <property type="match status" value="1"/>
</dbReference>
<gene>
    <name evidence="15" type="primary">fliI</name>
    <name evidence="15" type="ORF">P4S50_06265</name>
</gene>
<dbReference type="InterPro" id="IPR013380">
    <property type="entry name" value="ATPase_T3SS_SctN"/>
</dbReference>
<keyword evidence="15" id="KW-0966">Cell projection</keyword>
<organism evidence="15 16">
    <name type="scientific">Tepidibacter hydrothermalis</name>
    <dbReference type="NCBI Taxonomy" id="3036126"/>
    <lineage>
        <taxon>Bacteria</taxon>
        <taxon>Bacillati</taxon>
        <taxon>Bacillota</taxon>
        <taxon>Clostridia</taxon>
        <taxon>Peptostreptococcales</taxon>
        <taxon>Peptostreptococcaceae</taxon>
        <taxon>Tepidibacter</taxon>
    </lineage>
</organism>
<dbReference type="SMART" id="SM00382">
    <property type="entry name" value="AAA"/>
    <property type="match status" value="1"/>
</dbReference>
<keyword evidence="6" id="KW-0653">Protein transport</keyword>
<evidence type="ECO:0000256" key="1">
    <source>
        <dbReference type="ARBA" id="ARBA00004496"/>
    </source>
</evidence>
<evidence type="ECO:0000256" key="13">
    <source>
        <dbReference type="ARBA" id="ARBA00034006"/>
    </source>
</evidence>
<dbReference type="InterPro" id="IPR000194">
    <property type="entry name" value="ATPase_F1/V1/A1_a/bsu_nucl-bd"/>
</dbReference>
<comment type="similarity">
    <text evidence="10">Belongs to the ATPase alpha/beta chains family. T3SS ATPase subfamily.</text>
</comment>
<keyword evidence="9" id="KW-0406">Ion transport</keyword>
<evidence type="ECO:0000256" key="8">
    <source>
        <dbReference type="ARBA" id="ARBA00023026"/>
    </source>
</evidence>
<dbReference type="RefSeq" id="WP_277733797.1">
    <property type="nucleotide sequence ID" value="NZ_CP120733.1"/>
</dbReference>
<dbReference type="PANTHER" id="PTHR15184:SF9">
    <property type="entry name" value="SPI-1 TYPE 3 SECRETION SYSTEM ATPASE"/>
    <property type="match status" value="1"/>
</dbReference>
<accession>A0ABY8EFF3</accession>
<dbReference type="NCBIfam" id="TIGR01026">
    <property type="entry name" value="fliI_yscN"/>
    <property type="match status" value="1"/>
</dbReference>
<sequence>MKSIDVSKYFQKLEEIDLIQYTGRVSQVVGLTIESKGPAVKLGELCFIYPIKSEQAILAEVVGFKSETVLLMPLGEMDGIGPGSKVIASGHGLEVKVGEELLGRVLDGLGNPIDDEEKLNLKLNYPVMNQPPNPLKREKIDTPLPLGVKALDGILTCGKGQRIGIFAGSGVGKSTLLGMIARNTKADINVIALVGERGREVREFIENDLQEEGLKRSVLVIATSDQPPLVRMKGALLATSIAEYFRDMGKNVILMMDSLTRFSMAQREVGLAIGEPPVTKGYTPSVFAVLPKLLERAGNSDKGSITGLYTVLVDGDDMNEPIADAVRGILDGHVVLSRNLANKNHYPAIEVLSSASRVMGNITNKEHIQAANKLKDLLATYREAEDLINIGAYAPGSNSKIDMAIQKIDEIDSFLKQWTHDKFEYDDVISNLLNMFKE</sequence>
<dbReference type="Proteomes" id="UP001222800">
    <property type="component" value="Chromosome"/>
</dbReference>
<keyword evidence="15" id="KW-0969">Cilium</keyword>
<proteinExistence type="inferred from homology"/>
<dbReference type="PANTHER" id="PTHR15184">
    <property type="entry name" value="ATP SYNTHASE"/>
    <property type="match status" value="1"/>
</dbReference>
<dbReference type="InterPro" id="IPR022425">
    <property type="entry name" value="FliI_clade2"/>
</dbReference>
<evidence type="ECO:0000256" key="6">
    <source>
        <dbReference type="ARBA" id="ARBA00022927"/>
    </source>
</evidence>
<evidence type="ECO:0000256" key="5">
    <source>
        <dbReference type="ARBA" id="ARBA00022840"/>
    </source>
</evidence>
<dbReference type="SUPFAM" id="SSF52540">
    <property type="entry name" value="P-loop containing nucleoside triphosphate hydrolases"/>
    <property type="match status" value="1"/>
</dbReference>
<evidence type="ECO:0000256" key="11">
    <source>
        <dbReference type="ARBA" id="ARBA00024382"/>
    </source>
</evidence>
<keyword evidence="8" id="KW-0843">Virulence</keyword>
<feature type="domain" description="AAA+ ATPase" evidence="14">
    <location>
        <begin position="159"/>
        <end position="340"/>
    </location>
</feature>
<evidence type="ECO:0000256" key="3">
    <source>
        <dbReference type="ARBA" id="ARBA00022490"/>
    </source>
</evidence>
<dbReference type="Pfam" id="PF18269">
    <property type="entry name" value="T3SS_ATPase_C"/>
    <property type="match status" value="1"/>
</dbReference>
<dbReference type="CDD" id="cd01136">
    <property type="entry name" value="ATPase_flagellum-secretory_path_III"/>
    <property type="match status" value="1"/>
</dbReference>
<evidence type="ECO:0000256" key="4">
    <source>
        <dbReference type="ARBA" id="ARBA00022741"/>
    </source>
</evidence>
<keyword evidence="7" id="KW-1278">Translocase</keyword>
<evidence type="ECO:0000313" key="15">
    <source>
        <dbReference type="EMBL" id="WFD11676.1"/>
    </source>
</evidence>
<evidence type="ECO:0000256" key="2">
    <source>
        <dbReference type="ARBA" id="ARBA00022448"/>
    </source>
</evidence>
<evidence type="ECO:0000256" key="12">
    <source>
        <dbReference type="ARBA" id="ARBA00024442"/>
    </source>
</evidence>
<dbReference type="InterPro" id="IPR004100">
    <property type="entry name" value="ATPase_F1/V1/A1_a/bsu_N"/>
</dbReference>
<dbReference type="CDD" id="cd18117">
    <property type="entry name" value="ATP-synt_flagellum-secretory_path_III_N"/>
    <property type="match status" value="1"/>
</dbReference>
<name>A0ABY8EFF3_9FIRM</name>
<dbReference type="InterPro" id="IPR005714">
    <property type="entry name" value="ATPase_T3SS_FliI/YscN"/>
</dbReference>